<reference evidence="1 2" key="1">
    <citation type="submission" date="2021-01" db="EMBL/GenBank/DDBJ databases">
        <title>Draft Genome Sequence and Polyhydroxyalkanoate Biosynthetic Potential of Jeongeupia naejangsanensis Type Strain DSM 24253.</title>
        <authorList>
            <person name="Turrini P."/>
            <person name="Artuso I."/>
            <person name="Lugli G.A."/>
            <person name="Frangipani E."/>
            <person name="Ventura M."/>
            <person name="Visca P."/>
        </authorList>
    </citation>
    <scope>NUCLEOTIDE SEQUENCE [LARGE SCALE GENOMIC DNA]</scope>
    <source>
        <strain evidence="1 2">DSM 24253</strain>
    </source>
</reference>
<accession>A0ABS2BFA6</accession>
<name>A0ABS2BFA6_9NEIS</name>
<proteinExistence type="predicted"/>
<evidence type="ECO:0008006" key="3">
    <source>
        <dbReference type="Google" id="ProtNLM"/>
    </source>
</evidence>
<sequence>MASQYAKHPKQTRSDPAARAALEALFSGSSPAPTSDHTPALEGQNLIAHKQNEEAAVTAKLDRLKRKREAQADIRKAIESAGFSVDEMRQLLGESTSE</sequence>
<comment type="caution">
    <text evidence="1">The sequence shown here is derived from an EMBL/GenBank/DDBJ whole genome shotgun (WGS) entry which is preliminary data.</text>
</comment>
<organism evidence="1 2">
    <name type="scientific">Jeongeupia naejangsanensis</name>
    <dbReference type="NCBI Taxonomy" id="613195"/>
    <lineage>
        <taxon>Bacteria</taxon>
        <taxon>Pseudomonadati</taxon>
        <taxon>Pseudomonadota</taxon>
        <taxon>Betaproteobacteria</taxon>
        <taxon>Neisseriales</taxon>
        <taxon>Chitinibacteraceae</taxon>
        <taxon>Jeongeupia</taxon>
    </lineage>
</organism>
<evidence type="ECO:0000313" key="1">
    <source>
        <dbReference type="EMBL" id="MBM3114297.1"/>
    </source>
</evidence>
<evidence type="ECO:0000313" key="2">
    <source>
        <dbReference type="Proteomes" id="UP000809431"/>
    </source>
</evidence>
<keyword evidence="2" id="KW-1185">Reference proteome</keyword>
<dbReference type="Proteomes" id="UP000809431">
    <property type="component" value="Unassembled WGS sequence"/>
</dbReference>
<gene>
    <name evidence="1" type="ORF">JMJ54_00525</name>
</gene>
<dbReference type="RefSeq" id="WP_203536002.1">
    <property type="nucleotide sequence ID" value="NZ_JAESND010000001.1"/>
</dbReference>
<dbReference type="EMBL" id="JAESND010000001">
    <property type="protein sequence ID" value="MBM3114297.1"/>
    <property type="molecule type" value="Genomic_DNA"/>
</dbReference>
<protein>
    <recommendedName>
        <fullName evidence="3">Regulatory protein RecX</fullName>
    </recommendedName>
</protein>